<dbReference type="HAMAP" id="MF_00454">
    <property type="entry name" value="FluC"/>
    <property type="match status" value="1"/>
</dbReference>
<feature type="transmembrane region" description="Helical" evidence="11">
    <location>
        <begin position="94"/>
        <end position="116"/>
    </location>
</feature>
<dbReference type="NCBIfam" id="TIGR00494">
    <property type="entry name" value="crcB"/>
    <property type="match status" value="1"/>
</dbReference>
<evidence type="ECO:0000256" key="5">
    <source>
        <dbReference type="ARBA" id="ARBA00022989"/>
    </source>
</evidence>
<proteinExistence type="inferred from homology"/>
<dbReference type="PANTHER" id="PTHR28259:SF1">
    <property type="entry name" value="FLUORIDE EXPORT PROTEIN 1-RELATED"/>
    <property type="match status" value="1"/>
</dbReference>
<dbReference type="GO" id="GO:0046872">
    <property type="term" value="F:metal ion binding"/>
    <property type="evidence" value="ECO:0007669"/>
    <property type="project" value="UniProtKB-KW"/>
</dbReference>
<evidence type="ECO:0000256" key="9">
    <source>
        <dbReference type="ARBA" id="ARBA00035120"/>
    </source>
</evidence>
<feature type="transmembrane region" description="Helical" evidence="11">
    <location>
        <begin position="34"/>
        <end position="56"/>
    </location>
</feature>
<dbReference type="RefSeq" id="WP_048498546.1">
    <property type="nucleotide sequence ID" value="NZ_LFNG01000003.1"/>
</dbReference>
<evidence type="ECO:0000256" key="11">
    <source>
        <dbReference type="HAMAP-Rule" id="MF_00454"/>
    </source>
</evidence>
<dbReference type="Proteomes" id="UP000035900">
    <property type="component" value="Unassembled WGS sequence"/>
</dbReference>
<dbReference type="Pfam" id="PF02537">
    <property type="entry name" value="CRCB"/>
    <property type="match status" value="1"/>
</dbReference>
<gene>
    <name evidence="11" type="primary">fluC</name>
    <name evidence="11" type="synonym">crcB</name>
    <name evidence="12" type="ORF">ACM44_02620</name>
</gene>
<dbReference type="InterPro" id="IPR003691">
    <property type="entry name" value="FluC"/>
</dbReference>
<keyword evidence="7 11" id="KW-0472">Membrane</keyword>
<keyword evidence="3" id="KW-0997">Cell inner membrane</keyword>
<evidence type="ECO:0000256" key="8">
    <source>
        <dbReference type="ARBA" id="ARBA00023303"/>
    </source>
</evidence>
<keyword evidence="4 11" id="KW-0812">Transmembrane</keyword>
<name>A0A0J7LTT9_9FLAO</name>
<dbReference type="EMBL" id="LFNG01000003">
    <property type="protein sequence ID" value="KMQ72350.1"/>
    <property type="molecule type" value="Genomic_DNA"/>
</dbReference>
<feature type="transmembrane region" description="Helical" evidence="11">
    <location>
        <begin position="63"/>
        <end position="82"/>
    </location>
</feature>
<reference evidence="12 13" key="1">
    <citation type="journal article" date="2004" name="Int. J. Syst. Evol. Microbiol.">
        <title>Kaistella koreensis gen. nov., sp. nov., a novel member of the Chryseobacterium-Bergeyella-Riemerella branch.</title>
        <authorList>
            <person name="Kim M.K."/>
            <person name="Im W.T."/>
            <person name="Shin Y.K."/>
            <person name="Lim J.H."/>
            <person name="Kim S.H."/>
            <person name="Lee B.C."/>
            <person name="Park M.Y."/>
            <person name="Lee K.Y."/>
            <person name="Lee S.T."/>
        </authorList>
    </citation>
    <scope>NUCLEOTIDE SEQUENCE [LARGE SCALE GENOMIC DNA]</scope>
    <source>
        <strain evidence="12 13">CCUG 49689</strain>
    </source>
</reference>
<comment type="caution">
    <text evidence="12">The sequence shown here is derived from an EMBL/GenBank/DDBJ whole genome shotgun (WGS) entry which is preliminary data.</text>
</comment>
<dbReference type="AlphaFoldDB" id="A0A0J7LTT9"/>
<comment type="activity regulation">
    <text evidence="11">Na(+) is not transported, but it plays an essential structural role and its presence is essential for fluoride channel function.</text>
</comment>
<evidence type="ECO:0000256" key="10">
    <source>
        <dbReference type="ARBA" id="ARBA00035585"/>
    </source>
</evidence>
<dbReference type="GO" id="GO:0005886">
    <property type="term" value="C:plasma membrane"/>
    <property type="evidence" value="ECO:0007669"/>
    <property type="project" value="UniProtKB-SubCell"/>
</dbReference>
<protein>
    <recommendedName>
        <fullName evidence="11">Fluoride-specific ion channel FluC</fullName>
    </recommendedName>
</protein>
<evidence type="ECO:0000256" key="4">
    <source>
        <dbReference type="ARBA" id="ARBA00022692"/>
    </source>
</evidence>
<keyword evidence="11" id="KW-0479">Metal-binding</keyword>
<evidence type="ECO:0000256" key="3">
    <source>
        <dbReference type="ARBA" id="ARBA00022519"/>
    </source>
</evidence>
<evidence type="ECO:0000256" key="7">
    <source>
        <dbReference type="ARBA" id="ARBA00023136"/>
    </source>
</evidence>
<comment type="catalytic activity">
    <reaction evidence="10">
        <text>fluoride(in) = fluoride(out)</text>
        <dbReference type="Rhea" id="RHEA:76159"/>
        <dbReference type="ChEBI" id="CHEBI:17051"/>
    </reaction>
    <physiologicalReaction direction="left-to-right" evidence="10">
        <dbReference type="Rhea" id="RHEA:76160"/>
    </physiologicalReaction>
</comment>
<dbReference type="GO" id="GO:0140114">
    <property type="term" value="P:cellular detoxification of fluoride"/>
    <property type="evidence" value="ECO:0007669"/>
    <property type="project" value="UniProtKB-UniRule"/>
</dbReference>
<comment type="similarity">
    <text evidence="9 11">Belongs to the fluoride channel Fluc/FEX (TC 1.A.43) family.</text>
</comment>
<dbReference type="OrthoDB" id="9815830at2"/>
<evidence type="ECO:0000256" key="1">
    <source>
        <dbReference type="ARBA" id="ARBA00004651"/>
    </source>
</evidence>
<evidence type="ECO:0000313" key="12">
    <source>
        <dbReference type="EMBL" id="KMQ72350.1"/>
    </source>
</evidence>
<comment type="function">
    <text evidence="11">Fluoride-specific ion channel. Important for reducing fluoride concentration in the cell, thus reducing its toxicity.</text>
</comment>
<sequence length="121" mass="13462">MKAILYIFLGGGLGSVLRFLMSNYTQKLWNINSFPMGTFVVNLLGCFLIGLFTSYFMKFDNPLKFLLIAGFCGGFTTFSTFSAENVSLWQSGNYGILALYILLSIIFGIFAVYLGLNLSKN</sequence>
<keyword evidence="6 11" id="KW-0406">Ion transport</keyword>
<keyword evidence="11" id="KW-0813">Transport</keyword>
<keyword evidence="11" id="KW-0915">Sodium</keyword>
<keyword evidence="5 11" id="KW-1133">Transmembrane helix</keyword>
<dbReference type="PANTHER" id="PTHR28259">
    <property type="entry name" value="FLUORIDE EXPORT PROTEIN 1-RELATED"/>
    <property type="match status" value="1"/>
</dbReference>
<comment type="subcellular location">
    <subcellularLocation>
        <location evidence="1 11">Cell membrane</location>
        <topology evidence="1 11">Multi-pass membrane protein</topology>
    </subcellularLocation>
</comment>
<organism evidence="12 13">
    <name type="scientific">Chryseobacterium koreense CCUG 49689</name>
    <dbReference type="NCBI Taxonomy" id="1304281"/>
    <lineage>
        <taxon>Bacteria</taxon>
        <taxon>Pseudomonadati</taxon>
        <taxon>Bacteroidota</taxon>
        <taxon>Flavobacteriia</taxon>
        <taxon>Flavobacteriales</taxon>
        <taxon>Weeksellaceae</taxon>
        <taxon>Chryseobacterium group</taxon>
        <taxon>Chryseobacterium</taxon>
    </lineage>
</organism>
<feature type="binding site" evidence="11">
    <location>
        <position position="76"/>
    </location>
    <ligand>
        <name>Na(+)</name>
        <dbReference type="ChEBI" id="CHEBI:29101"/>
        <note>structural</note>
    </ligand>
</feature>
<feature type="binding site" evidence="11">
    <location>
        <position position="73"/>
    </location>
    <ligand>
        <name>Na(+)</name>
        <dbReference type="ChEBI" id="CHEBI:29101"/>
        <note>structural</note>
    </ligand>
</feature>
<evidence type="ECO:0000256" key="2">
    <source>
        <dbReference type="ARBA" id="ARBA00022475"/>
    </source>
</evidence>
<keyword evidence="2 11" id="KW-1003">Cell membrane</keyword>
<keyword evidence="8 11" id="KW-0407">Ion channel</keyword>
<keyword evidence="13" id="KW-1185">Reference proteome</keyword>
<evidence type="ECO:0000256" key="6">
    <source>
        <dbReference type="ARBA" id="ARBA00023065"/>
    </source>
</evidence>
<accession>A0A0J7LTT9</accession>
<evidence type="ECO:0000313" key="13">
    <source>
        <dbReference type="Proteomes" id="UP000035900"/>
    </source>
</evidence>
<dbReference type="GO" id="GO:0062054">
    <property type="term" value="F:fluoride channel activity"/>
    <property type="evidence" value="ECO:0007669"/>
    <property type="project" value="UniProtKB-UniRule"/>
</dbReference>
<dbReference type="PATRIC" id="fig|1304281.5.peg.569"/>